<accession>A0AAV1LWF4</accession>
<name>A0AAV1LWF4_9NEOP</name>
<reference evidence="2 3" key="1">
    <citation type="submission" date="2023-11" db="EMBL/GenBank/DDBJ databases">
        <authorList>
            <person name="Hedman E."/>
            <person name="Englund M."/>
            <person name="Stromberg M."/>
            <person name="Nyberg Akerstrom W."/>
            <person name="Nylinder S."/>
            <person name="Jareborg N."/>
            <person name="Kallberg Y."/>
            <person name="Kronander E."/>
        </authorList>
    </citation>
    <scope>NUCLEOTIDE SEQUENCE [LARGE SCALE GENOMIC DNA]</scope>
</reference>
<organism evidence="2 3">
    <name type="scientific">Parnassius mnemosyne</name>
    <name type="common">clouded apollo</name>
    <dbReference type="NCBI Taxonomy" id="213953"/>
    <lineage>
        <taxon>Eukaryota</taxon>
        <taxon>Metazoa</taxon>
        <taxon>Ecdysozoa</taxon>
        <taxon>Arthropoda</taxon>
        <taxon>Hexapoda</taxon>
        <taxon>Insecta</taxon>
        <taxon>Pterygota</taxon>
        <taxon>Neoptera</taxon>
        <taxon>Endopterygota</taxon>
        <taxon>Lepidoptera</taxon>
        <taxon>Glossata</taxon>
        <taxon>Ditrysia</taxon>
        <taxon>Papilionoidea</taxon>
        <taxon>Papilionidae</taxon>
        <taxon>Parnassiinae</taxon>
        <taxon>Parnassini</taxon>
        <taxon>Parnassius</taxon>
        <taxon>Driopa</taxon>
    </lineage>
</organism>
<proteinExistence type="predicted"/>
<feature type="compositionally biased region" description="Polar residues" evidence="1">
    <location>
        <begin position="77"/>
        <end position="90"/>
    </location>
</feature>
<protein>
    <submittedName>
        <fullName evidence="2">Uncharacterized protein</fullName>
    </submittedName>
</protein>
<comment type="caution">
    <text evidence="2">The sequence shown here is derived from an EMBL/GenBank/DDBJ whole genome shotgun (WGS) entry which is preliminary data.</text>
</comment>
<evidence type="ECO:0000313" key="2">
    <source>
        <dbReference type="EMBL" id="CAK1599260.1"/>
    </source>
</evidence>
<dbReference type="Proteomes" id="UP001314205">
    <property type="component" value="Unassembled WGS sequence"/>
</dbReference>
<evidence type="ECO:0000256" key="1">
    <source>
        <dbReference type="SAM" id="MobiDB-lite"/>
    </source>
</evidence>
<feature type="region of interest" description="Disordered" evidence="1">
    <location>
        <begin position="68"/>
        <end position="100"/>
    </location>
</feature>
<dbReference type="AlphaFoldDB" id="A0AAV1LWF4"/>
<sequence length="100" mass="10651">MAIRKCIEIKSSSTAGAPPPVSNIFKMQKGRHIKKSYVDVFNPSGAATRPLPPAAELLGASLPPAPSEAPNYFVPAPTQSGFYDPTQMTTGDDDQYRSGI</sequence>
<dbReference type="EMBL" id="CAVLGL010000115">
    <property type="protein sequence ID" value="CAK1599260.1"/>
    <property type="molecule type" value="Genomic_DNA"/>
</dbReference>
<evidence type="ECO:0000313" key="3">
    <source>
        <dbReference type="Proteomes" id="UP001314205"/>
    </source>
</evidence>
<gene>
    <name evidence="2" type="ORF">PARMNEM_LOCUS18158</name>
</gene>
<keyword evidence="3" id="KW-1185">Reference proteome</keyword>